<name>A0A7J7K9M6_BUGNE</name>
<comment type="caution">
    <text evidence="4">The sequence shown here is derived from an EMBL/GenBank/DDBJ whole genome shotgun (WGS) entry which is preliminary data.</text>
</comment>
<reference evidence="4" key="1">
    <citation type="submission" date="2020-06" db="EMBL/GenBank/DDBJ databases">
        <title>Draft genome of Bugula neritina, a colonial animal packing powerful symbionts and potential medicines.</title>
        <authorList>
            <person name="Rayko M."/>
        </authorList>
    </citation>
    <scope>NUCLEOTIDE SEQUENCE [LARGE SCALE GENOMIC DNA]</scope>
    <source>
        <strain evidence="4">Kwan_BN1</strain>
    </source>
</reference>
<gene>
    <name evidence="4" type="ORF">EB796_006347</name>
</gene>
<keyword evidence="2" id="KW-0378">Hydrolase</keyword>
<feature type="signal peptide" evidence="3">
    <location>
        <begin position="1"/>
        <end position="21"/>
    </location>
</feature>
<dbReference type="EMBL" id="VXIV02000891">
    <property type="protein sequence ID" value="KAF6035349.1"/>
    <property type="molecule type" value="Genomic_DNA"/>
</dbReference>
<dbReference type="InterPro" id="IPR004947">
    <property type="entry name" value="DNase_II"/>
</dbReference>
<evidence type="ECO:0000256" key="1">
    <source>
        <dbReference type="ARBA" id="ARBA00007527"/>
    </source>
</evidence>
<feature type="chain" id="PRO_5029486492" evidence="3">
    <location>
        <begin position="22"/>
        <end position="197"/>
    </location>
</feature>
<protein>
    <submittedName>
        <fullName evidence="4">Crn-7</fullName>
    </submittedName>
</protein>
<proteinExistence type="inferred from homology"/>
<dbReference type="PANTHER" id="PTHR10858:SF30">
    <property type="entry name" value="CELL-DEATH-RELATED NUCLEASE 7"/>
    <property type="match status" value="1"/>
</dbReference>
<dbReference type="GO" id="GO:0004531">
    <property type="term" value="F:deoxyribonuclease II activity"/>
    <property type="evidence" value="ECO:0007669"/>
    <property type="project" value="InterPro"/>
</dbReference>
<organism evidence="4 5">
    <name type="scientific">Bugula neritina</name>
    <name type="common">Brown bryozoan</name>
    <name type="synonym">Sertularia neritina</name>
    <dbReference type="NCBI Taxonomy" id="10212"/>
    <lineage>
        <taxon>Eukaryota</taxon>
        <taxon>Metazoa</taxon>
        <taxon>Spiralia</taxon>
        <taxon>Lophotrochozoa</taxon>
        <taxon>Bryozoa</taxon>
        <taxon>Gymnolaemata</taxon>
        <taxon>Cheilostomatida</taxon>
        <taxon>Flustrina</taxon>
        <taxon>Buguloidea</taxon>
        <taxon>Bugulidae</taxon>
        <taxon>Bugula</taxon>
    </lineage>
</organism>
<accession>A0A7J7K9M6</accession>
<evidence type="ECO:0000313" key="5">
    <source>
        <dbReference type="Proteomes" id="UP000593567"/>
    </source>
</evidence>
<comment type="similarity">
    <text evidence="1">Belongs to the DNase II family.</text>
</comment>
<dbReference type="OrthoDB" id="10261598at2759"/>
<keyword evidence="5" id="KW-1185">Reference proteome</keyword>
<dbReference type="GO" id="GO:0006309">
    <property type="term" value="P:apoptotic DNA fragmentation"/>
    <property type="evidence" value="ECO:0007669"/>
    <property type="project" value="TreeGrafter"/>
</dbReference>
<sequence>MGAFVLQVIILLMSLCNLLNAAISCYGNDKQAVDWFIVYKLPVYYTKKLNAKYTFPPHLYMDSRNPNFQFLTQSLNETSQAVAYTLQQAYANRQSHFVKMLVSVQDVGYIFYNDEKPLAAGGGVTEKYGHTKGVTIFDESTALWLIHSVPKFPPPTNTSYSYPDTGVYYGQHMMCVSVSTATDVSNIGVCVCVCVCR</sequence>
<evidence type="ECO:0000313" key="4">
    <source>
        <dbReference type="EMBL" id="KAF6035349.1"/>
    </source>
</evidence>
<dbReference type="Pfam" id="PF03265">
    <property type="entry name" value="DNase_II"/>
    <property type="match status" value="1"/>
</dbReference>
<dbReference type="CDD" id="cd09120">
    <property type="entry name" value="PLDc_DNaseII_1"/>
    <property type="match status" value="1"/>
</dbReference>
<dbReference type="PANTHER" id="PTHR10858">
    <property type="entry name" value="DEOXYRIBONUCLEASE II"/>
    <property type="match status" value="1"/>
</dbReference>
<evidence type="ECO:0000256" key="3">
    <source>
        <dbReference type="SAM" id="SignalP"/>
    </source>
</evidence>
<dbReference type="Proteomes" id="UP000593567">
    <property type="component" value="Unassembled WGS sequence"/>
</dbReference>
<dbReference type="AlphaFoldDB" id="A0A7J7K9M6"/>
<keyword evidence="3" id="KW-0732">Signal</keyword>
<evidence type="ECO:0000256" key="2">
    <source>
        <dbReference type="ARBA" id="ARBA00022801"/>
    </source>
</evidence>